<feature type="compositionally biased region" description="Acidic residues" evidence="1">
    <location>
        <begin position="1"/>
        <end position="12"/>
    </location>
</feature>
<sequence>MKGNEVEEEKEEPDTTRRNRNHNSRSSRSSRILNSGLGQTVSRHTAPRNTKGGSLHAAHRIRAFTTSHAANTA</sequence>
<name>A0A5B7FRV2_PORTR</name>
<feature type="compositionally biased region" description="Polar residues" evidence="1">
    <location>
        <begin position="64"/>
        <end position="73"/>
    </location>
</feature>
<feature type="compositionally biased region" description="Polar residues" evidence="1">
    <location>
        <begin position="36"/>
        <end position="52"/>
    </location>
</feature>
<keyword evidence="3" id="KW-1185">Reference proteome</keyword>
<accession>A0A5B7FRV2</accession>
<reference evidence="2 3" key="1">
    <citation type="submission" date="2019-05" db="EMBL/GenBank/DDBJ databases">
        <title>Another draft genome of Portunus trituberculatus and its Hox gene families provides insights of decapod evolution.</title>
        <authorList>
            <person name="Jeong J.-H."/>
            <person name="Song I."/>
            <person name="Kim S."/>
            <person name="Choi T."/>
            <person name="Kim D."/>
            <person name="Ryu S."/>
            <person name="Kim W."/>
        </authorList>
    </citation>
    <scope>NUCLEOTIDE SEQUENCE [LARGE SCALE GENOMIC DNA]</scope>
    <source>
        <tissue evidence="2">Muscle</tissue>
    </source>
</reference>
<feature type="region of interest" description="Disordered" evidence="1">
    <location>
        <begin position="1"/>
        <end position="73"/>
    </location>
</feature>
<protein>
    <submittedName>
        <fullName evidence="2">Uncharacterized protein</fullName>
    </submittedName>
</protein>
<proteinExistence type="predicted"/>
<evidence type="ECO:0000256" key="1">
    <source>
        <dbReference type="SAM" id="MobiDB-lite"/>
    </source>
</evidence>
<dbReference type="EMBL" id="VSRR010007862">
    <property type="protein sequence ID" value="MPC47668.1"/>
    <property type="molecule type" value="Genomic_DNA"/>
</dbReference>
<evidence type="ECO:0000313" key="2">
    <source>
        <dbReference type="EMBL" id="MPC47668.1"/>
    </source>
</evidence>
<dbReference type="Proteomes" id="UP000324222">
    <property type="component" value="Unassembled WGS sequence"/>
</dbReference>
<comment type="caution">
    <text evidence="2">The sequence shown here is derived from an EMBL/GenBank/DDBJ whole genome shotgun (WGS) entry which is preliminary data.</text>
</comment>
<feature type="compositionally biased region" description="Low complexity" evidence="1">
    <location>
        <begin position="26"/>
        <end position="35"/>
    </location>
</feature>
<gene>
    <name evidence="2" type="ORF">E2C01_041421</name>
</gene>
<organism evidence="2 3">
    <name type="scientific">Portunus trituberculatus</name>
    <name type="common">Swimming crab</name>
    <name type="synonym">Neptunus trituberculatus</name>
    <dbReference type="NCBI Taxonomy" id="210409"/>
    <lineage>
        <taxon>Eukaryota</taxon>
        <taxon>Metazoa</taxon>
        <taxon>Ecdysozoa</taxon>
        <taxon>Arthropoda</taxon>
        <taxon>Crustacea</taxon>
        <taxon>Multicrustacea</taxon>
        <taxon>Malacostraca</taxon>
        <taxon>Eumalacostraca</taxon>
        <taxon>Eucarida</taxon>
        <taxon>Decapoda</taxon>
        <taxon>Pleocyemata</taxon>
        <taxon>Brachyura</taxon>
        <taxon>Eubrachyura</taxon>
        <taxon>Portunoidea</taxon>
        <taxon>Portunidae</taxon>
        <taxon>Portuninae</taxon>
        <taxon>Portunus</taxon>
    </lineage>
</organism>
<evidence type="ECO:0000313" key="3">
    <source>
        <dbReference type="Proteomes" id="UP000324222"/>
    </source>
</evidence>
<dbReference type="AlphaFoldDB" id="A0A5B7FRV2"/>